<reference evidence="2" key="2">
    <citation type="journal article" date="2015" name="Data Brief">
        <title>Shoot transcriptome of the giant reed, Arundo donax.</title>
        <authorList>
            <person name="Barrero R.A."/>
            <person name="Guerrero F.D."/>
            <person name="Moolhuijzen P."/>
            <person name="Goolsby J.A."/>
            <person name="Tidwell J."/>
            <person name="Bellgard S.E."/>
            <person name="Bellgard M.I."/>
        </authorList>
    </citation>
    <scope>NUCLEOTIDE SEQUENCE</scope>
    <source>
        <tissue evidence="2">Shoot tissue taken approximately 20 cm above the soil surface</tissue>
    </source>
</reference>
<dbReference type="EMBL" id="GBRH01246558">
    <property type="protein sequence ID" value="JAD51337.1"/>
    <property type="molecule type" value="Transcribed_RNA"/>
</dbReference>
<reference evidence="2" key="1">
    <citation type="submission" date="2014-09" db="EMBL/GenBank/DDBJ databases">
        <authorList>
            <person name="Magalhaes I.L.F."/>
            <person name="Oliveira U."/>
            <person name="Santos F.R."/>
            <person name="Vidigal T.H.D.A."/>
            <person name="Brescovit A.D."/>
            <person name="Santos A.J."/>
        </authorList>
    </citation>
    <scope>NUCLEOTIDE SEQUENCE</scope>
    <source>
        <tissue evidence="2">Shoot tissue taken approximately 20 cm above the soil surface</tissue>
    </source>
</reference>
<sequence length="40" mass="4637">MHVLLLSILQAEYIFIAFFLLKCKNRQADELGSPIPRFLS</sequence>
<name>A0A0A9AW55_ARUDO</name>
<protein>
    <submittedName>
        <fullName evidence="2">Uncharacterized protein</fullName>
    </submittedName>
</protein>
<feature type="transmembrane region" description="Helical" evidence="1">
    <location>
        <begin position="6"/>
        <end position="23"/>
    </location>
</feature>
<organism evidence="2">
    <name type="scientific">Arundo donax</name>
    <name type="common">Giant reed</name>
    <name type="synonym">Donax arundinaceus</name>
    <dbReference type="NCBI Taxonomy" id="35708"/>
    <lineage>
        <taxon>Eukaryota</taxon>
        <taxon>Viridiplantae</taxon>
        <taxon>Streptophyta</taxon>
        <taxon>Embryophyta</taxon>
        <taxon>Tracheophyta</taxon>
        <taxon>Spermatophyta</taxon>
        <taxon>Magnoliopsida</taxon>
        <taxon>Liliopsida</taxon>
        <taxon>Poales</taxon>
        <taxon>Poaceae</taxon>
        <taxon>PACMAD clade</taxon>
        <taxon>Arundinoideae</taxon>
        <taxon>Arundineae</taxon>
        <taxon>Arundo</taxon>
    </lineage>
</organism>
<evidence type="ECO:0000256" key="1">
    <source>
        <dbReference type="SAM" id="Phobius"/>
    </source>
</evidence>
<proteinExistence type="predicted"/>
<keyword evidence="1" id="KW-0812">Transmembrane</keyword>
<keyword evidence="1" id="KW-0472">Membrane</keyword>
<accession>A0A0A9AW55</accession>
<evidence type="ECO:0000313" key="2">
    <source>
        <dbReference type="EMBL" id="JAD51337.1"/>
    </source>
</evidence>
<dbReference type="AlphaFoldDB" id="A0A0A9AW55"/>
<keyword evidence="1" id="KW-1133">Transmembrane helix</keyword>